<evidence type="ECO:0000256" key="6">
    <source>
        <dbReference type="SAM" id="MobiDB-lite"/>
    </source>
</evidence>
<feature type="compositionally biased region" description="Basic and acidic residues" evidence="6">
    <location>
        <begin position="1149"/>
        <end position="1161"/>
    </location>
</feature>
<dbReference type="Pfam" id="PF01661">
    <property type="entry name" value="Macro"/>
    <property type="match status" value="1"/>
</dbReference>
<dbReference type="GO" id="GO:0005634">
    <property type="term" value="C:nucleus"/>
    <property type="evidence" value="ECO:0007669"/>
    <property type="project" value="UniProtKB-SubCell"/>
</dbReference>
<feature type="domain" description="Macro" evidence="7">
    <location>
        <begin position="803"/>
        <end position="987"/>
    </location>
</feature>
<evidence type="ECO:0000256" key="3">
    <source>
        <dbReference type="ARBA" id="ARBA00022679"/>
    </source>
</evidence>
<evidence type="ECO:0000259" key="7">
    <source>
        <dbReference type="PROSITE" id="PS51154"/>
    </source>
</evidence>
<dbReference type="InterPro" id="IPR052056">
    <property type="entry name" value="Mono-ARTD/PARP"/>
</dbReference>
<feature type="compositionally biased region" description="Polar residues" evidence="6">
    <location>
        <begin position="1162"/>
        <end position="1171"/>
    </location>
</feature>
<evidence type="ECO:0000256" key="2">
    <source>
        <dbReference type="ARBA" id="ARBA00022676"/>
    </source>
</evidence>
<name>A0AAD9MWM5_9ANNE</name>
<proteinExistence type="predicted"/>
<dbReference type="InterPro" id="IPR012677">
    <property type="entry name" value="Nucleotide-bd_a/b_plait_sf"/>
</dbReference>
<dbReference type="InterPro" id="IPR002589">
    <property type="entry name" value="Macro_dom"/>
</dbReference>
<dbReference type="GO" id="GO:0003714">
    <property type="term" value="F:transcription corepressor activity"/>
    <property type="evidence" value="ECO:0007669"/>
    <property type="project" value="TreeGrafter"/>
</dbReference>
<keyword evidence="4" id="KW-0520">NAD</keyword>
<dbReference type="Pfam" id="PF23085">
    <property type="entry name" value="RRM_PARP14_3"/>
    <property type="match status" value="2"/>
</dbReference>
<dbReference type="Gene3D" id="3.40.220.10">
    <property type="entry name" value="Leucine Aminopeptidase, subunit E, domain 1"/>
    <property type="match status" value="1"/>
</dbReference>
<dbReference type="SMART" id="SM00506">
    <property type="entry name" value="A1pp"/>
    <property type="match status" value="1"/>
</dbReference>
<reference evidence="8" key="1">
    <citation type="journal article" date="2023" name="Mol. Biol. Evol.">
        <title>Third-Generation Sequencing Reveals the Adaptive Role of the Epigenome in Three Deep-Sea Polychaetes.</title>
        <authorList>
            <person name="Perez M."/>
            <person name="Aroh O."/>
            <person name="Sun Y."/>
            <person name="Lan Y."/>
            <person name="Juniper S.K."/>
            <person name="Young C.R."/>
            <person name="Angers B."/>
            <person name="Qian P.Y."/>
        </authorList>
    </citation>
    <scope>NUCLEOTIDE SEQUENCE</scope>
    <source>
        <strain evidence="8">P08H-3</strain>
    </source>
</reference>
<evidence type="ECO:0000313" key="9">
    <source>
        <dbReference type="Proteomes" id="UP001208570"/>
    </source>
</evidence>
<organism evidence="8 9">
    <name type="scientific">Paralvinella palmiformis</name>
    <dbReference type="NCBI Taxonomy" id="53620"/>
    <lineage>
        <taxon>Eukaryota</taxon>
        <taxon>Metazoa</taxon>
        <taxon>Spiralia</taxon>
        <taxon>Lophotrochozoa</taxon>
        <taxon>Annelida</taxon>
        <taxon>Polychaeta</taxon>
        <taxon>Sedentaria</taxon>
        <taxon>Canalipalpata</taxon>
        <taxon>Terebellida</taxon>
        <taxon>Terebelliformia</taxon>
        <taxon>Alvinellidae</taxon>
        <taxon>Paralvinella</taxon>
    </lineage>
</organism>
<dbReference type="PANTHER" id="PTHR14453">
    <property type="entry name" value="PARP/ZINC FINGER CCCH TYPE DOMAIN CONTAINING PROTEIN"/>
    <property type="match status" value="1"/>
</dbReference>
<evidence type="ECO:0000256" key="4">
    <source>
        <dbReference type="ARBA" id="ARBA00023027"/>
    </source>
</evidence>
<comment type="caution">
    <text evidence="8">The sequence shown here is derived from an EMBL/GenBank/DDBJ whole genome shotgun (WGS) entry which is preliminary data.</text>
</comment>
<dbReference type="Gene3D" id="3.30.70.330">
    <property type="match status" value="1"/>
</dbReference>
<evidence type="ECO:0000313" key="8">
    <source>
        <dbReference type="EMBL" id="KAK2146843.1"/>
    </source>
</evidence>
<dbReference type="Proteomes" id="UP001208570">
    <property type="component" value="Unassembled WGS sequence"/>
</dbReference>
<sequence length="1202" mass="136483">MALDSDSRAIPPLVYDTSTVYAIQINNLPRIPTNYLKLLVQNEFHATVDKVTLMPELNSAIVSLGTSIDLSQLGTPSLTIDDTSCPVLALHGRVSEYSSSIRVRWKTKTLTKERLELYFSNQRRTGGYGITSIFLIDGEKEAIVTFKEESAVRCVLKKHKESPLALHGDRLSVECLQPAPPPPLVCKFVDRCKLIMSETPRANKKELEDYLFGRSRVDQGEESRGIQLITVRYAYRKDAILLEFSSEPDRMVRLEKVTLPTMIQVTTAQPLPELDDLDLHFSHEENGFSGNTFNIRSADIEQCAIIDYGDPKVVDSVLKREHVVFGTSVKADPYYPTFGACPYNYNRYQCWNAPPQPFTIDVPESSILSYLFTNRSARRALDSIAKNMRFQILEDQSHGTQLRLCYYDEHFQGQDMRCLEEKTRSCLRQLYTRIVMKKIVTNPECVLSVCQRVRDSINKRFEADSISFEPRNEVAELVITGWKNEVENFVANLNIDGPQIEDCSQPRNSMAIEDLVFPSDPTKMLKFNSYITILRRRFPKIEISIIDHIIRLCGLPEMTAEAKEYYSNIQITSLGSEMAAELLRREKMNSYIMDEFRASQLGAIVGVEDSKVIICAFHSELKFAVSIVDESYRETDITLEYEAAQIFSHESWIKLKKKLSNDFVLIHEDILNNLIRVIAKSDKLDNVVDQIRLYLDDWIVQRVFLPCQHQAVMVITKSQPEKDISDRFQAKITPTENGFCIEAKKYQSQKVIDALQELVNCVVEEKHTIQIPEMGRYFRTKENKRQLTSIEMIHNVLLEIDDQLLYSVRISGGHSISVLQGDIGKHRVEAIINPVDRNLNPTAVIAKAIKRPGGRAIPDDCTSYISQYGSSLPATVVSSSPGDLPSNRIIHAVCPRWGDDNELELAELYETVYNSIREAKNAGFKRVLMTSLISDDCGDLRKEATKKICEAITNFFYREKCSSTEFILIDDDNENIDCFIRSLHDCFDSAIDGGEQCRNSHEVNFTIYGMNHANIDATKNALNGLRSNIQRYLIPLYGETEVKQPIKEEKKRVYNWSQINNGATSTEKMKTIPVDEKENTSNDSVVTSGNIYFSDTDRSHLSLDLRSSYSMTSDPVREDVTAGKQPIKNEKKSADHLLHLNIGVRSTEKMKTTSVDEKENTSNDSVVTSDVTAGKQPIKNEKKSADHLLHLNNGFMSTVRIV</sequence>
<dbReference type="EMBL" id="JAODUP010000582">
    <property type="protein sequence ID" value="KAK2146843.1"/>
    <property type="molecule type" value="Genomic_DNA"/>
</dbReference>
<accession>A0AAD9MWM5</accession>
<keyword evidence="5" id="KW-0539">Nucleus</keyword>
<keyword evidence="3" id="KW-0808">Transferase</keyword>
<dbReference type="PROSITE" id="PS51154">
    <property type="entry name" value="MACRO"/>
    <property type="match status" value="1"/>
</dbReference>
<dbReference type="GO" id="GO:0010629">
    <property type="term" value="P:negative regulation of gene expression"/>
    <property type="evidence" value="ECO:0007669"/>
    <property type="project" value="TreeGrafter"/>
</dbReference>
<dbReference type="GO" id="GO:0005737">
    <property type="term" value="C:cytoplasm"/>
    <property type="evidence" value="ECO:0007669"/>
    <property type="project" value="TreeGrafter"/>
</dbReference>
<keyword evidence="2" id="KW-0328">Glycosyltransferase</keyword>
<protein>
    <recommendedName>
        <fullName evidence="7">Macro domain-containing protein</fullName>
    </recommendedName>
</protein>
<dbReference type="InterPro" id="IPR043472">
    <property type="entry name" value="Macro_dom-like"/>
</dbReference>
<evidence type="ECO:0000256" key="5">
    <source>
        <dbReference type="ARBA" id="ARBA00023242"/>
    </source>
</evidence>
<dbReference type="PANTHER" id="PTHR14453:SF67">
    <property type="entry name" value="POLY [ADP-RIBOSE] POLYMERASE"/>
    <property type="match status" value="1"/>
</dbReference>
<comment type="subcellular location">
    <subcellularLocation>
        <location evidence="1">Nucleus</location>
    </subcellularLocation>
</comment>
<dbReference type="AlphaFoldDB" id="A0AAD9MWM5"/>
<evidence type="ECO:0000256" key="1">
    <source>
        <dbReference type="ARBA" id="ARBA00004123"/>
    </source>
</evidence>
<dbReference type="SUPFAM" id="SSF52949">
    <property type="entry name" value="Macro domain-like"/>
    <property type="match status" value="1"/>
</dbReference>
<dbReference type="GO" id="GO:0016757">
    <property type="term" value="F:glycosyltransferase activity"/>
    <property type="evidence" value="ECO:0007669"/>
    <property type="project" value="UniProtKB-KW"/>
</dbReference>
<keyword evidence="9" id="KW-1185">Reference proteome</keyword>
<feature type="region of interest" description="Disordered" evidence="6">
    <location>
        <begin position="1149"/>
        <end position="1179"/>
    </location>
</feature>
<gene>
    <name evidence="8" type="ORF">LSH36_582g02021</name>
</gene>